<dbReference type="AlphaFoldDB" id="B3QRU0"/>
<protein>
    <submittedName>
        <fullName evidence="3">Uncharacterized protein</fullName>
    </submittedName>
</protein>
<keyword evidence="2" id="KW-0732">Signal</keyword>
<evidence type="ECO:0000256" key="1">
    <source>
        <dbReference type="SAM" id="MobiDB-lite"/>
    </source>
</evidence>
<feature type="compositionally biased region" description="Basic and acidic residues" evidence="1">
    <location>
        <begin position="98"/>
        <end position="115"/>
    </location>
</feature>
<feature type="region of interest" description="Disordered" evidence="1">
    <location>
        <begin position="32"/>
        <end position="159"/>
    </location>
</feature>
<organism evidence="3 4">
    <name type="scientific">Chloroherpeton thalassium (strain ATCC 35110 / GB-78)</name>
    <dbReference type="NCBI Taxonomy" id="517418"/>
    <lineage>
        <taxon>Bacteria</taxon>
        <taxon>Pseudomonadati</taxon>
        <taxon>Chlorobiota</taxon>
        <taxon>Chlorobiia</taxon>
        <taxon>Chlorobiales</taxon>
        <taxon>Chloroherpetonaceae</taxon>
        <taxon>Chloroherpeton</taxon>
    </lineage>
</organism>
<name>B3QRU0_CHLT3</name>
<dbReference type="HOGENOM" id="CLU_1657709_0_0_10"/>
<feature type="signal peptide" evidence="2">
    <location>
        <begin position="1"/>
        <end position="31"/>
    </location>
</feature>
<evidence type="ECO:0000313" key="3">
    <source>
        <dbReference type="EMBL" id="ACF13893.1"/>
    </source>
</evidence>
<feature type="compositionally biased region" description="Polar residues" evidence="1">
    <location>
        <begin position="61"/>
        <end position="78"/>
    </location>
</feature>
<feature type="chain" id="PRO_5002797683" evidence="2">
    <location>
        <begin position="32"/>
        <end position="159"/>
    </location>
</feature>
<accession>B3QRU0</accession>
<evidence type="ECO:0000256" key="2">
    <source>
        <dbReference type="SAM" id="SignalP"/>
    </source>
</evidence>
<keyword evidence="4" id="KW-1185">Reference proteome</keyword>
<reference evidence="3 4" key="1">
    <citation type="submission" date="2008-06" db="EMBL/GenBank/DDBJ databases">
        <title>Complete sequence of Chloroherpeton thalassium ATCC 35110.</title>
        <authorList>
            <consortium name="US DOE Joint Genome Institute"/>
            <person name="Lucas S."/>
            <person name="Copeland A."/>
            <person name="Lapidus A."/>
            <person name="Glavina del Rio T."/>
            <person name="Dalin E."/>
            <person name="Tice H."/>
            <person name="Bruce D."/>
            <person name="Goodwin L."/>
            <person name="Pitluck S."/>
            <person name="Schmutz J."/>
            <person name="Larimer F."/>
            <person name="Land M."/>
            <person name="Hauser L."/>
            <person name="Kyrpides N."/>
            <person name="Mikhailova N."/>
            <person name="Liu Z."/>
            <person name="Li T."/>
            <person name="Zhao F."/>
            <person name="Overmann J."/>
            <person name="Bryant D.A."/>
            <person name="Richardson P."/>
        </authorList>
    </citation>
    <scope>NUCLEOTIDE SEQUENCE [LARGE SCALE GENOMIC DNA]</scope>
    <source>
        <strain evidence="4">ATCC 35110 / GB-78</strain>
    </source>
</reference>
<dbReference type="STRING" id="517418.Ctha_1430"/>
<sequence>MNFPKISSMKNFSLFLITVCALTFASTSTFAQSANNKGKDEKRLYQEENGRKTFEDDSKNTAKGKTSTHAENSKQENNGHAYGKKEQGLDKTISTAESKIKVAKEKTQKSKQALEKKRKSGKLSDEDYQKQKSKIENAESAINDLEQKVNRGKRMNSAD</sequence>
<dbReference type="KEGG" id="cts:Ctha_1430"/>
<feature type="compositionally biased region" description="Basic and acidic residues" evidence="1">
    <location>
        <begin position="122"/>
        <end position="137"/>
    </location>
</feature>
<feature type="compositionally biased region" description="Basic residues" evidence="1">
    <location>
        <begin position="150"/>
        <end position="159"/>
    </location>
</feature>
<gene>
    <name evidence="3" type="ordered locus">Ctha_1430</name>
</gene>
<dbReference type="Proteomes" id="UP000001208">
    <property type="component" value="Chromosome"/>
</dbReference>
<feature type="compositionally biased region" description="Basic and acidic residues" evidence="1">
    <location>
        <begin position="37"/>
        <end position="60"/>
    </location>
</feature>
<evidence type="ECO:0000313" key="4">
    <source>
        <dbReference type="Proteomes" id="UP000001208"/>
    </source>
</evidence>
<dbReference type="EMBL" id="CP001100">
    <property type="protein sequence ID" value="ACF13893.1"/>
    <property type="molecule type" value="Genomic_DNA"/>
</dbReference>
<proteinExistence type="predicted"/>